<dbReference type="Pfam" id="PF00035">
    <property type="entry name" value="dsrm"/>
    <property type="match status" value="1"/>
</dbReference>
<evidence type="ECO:0000256" key="12">
    <source>
        <dbReference type="ARBA" id="ARBA00022801"/>
    </source>
</evidence>
<protein>
    <recommendedName>
        <fullName evidence="15">Ribonuclease 3</fullName>
        <ecNumber evidence="15">3.1.26.3</ecNumber>
    </recommendedName>
    <alternativeName>
        <fullName evidence="15">Ribonuclease III</fullName>
        <shortName evidence="15">RNase III</shortName>
    </alternativeName>
</protein>
<feature type="domain" description="RNase III" evidence="17">
    <location>
        <begin position="1"/>
        <end position="130"/>
    </location>
</feature>
<evidence type="ECO:0000256" key="8">
    <source>
        <dbReference type="ARBA" id="ARBA00022694"/>
    </source>
</evidence>
<keyword evidence="11 15" id="KW-0255">Endonuclease</keyword>
<dbReference type="PROSITE" id="PS50137">
    <property type="entry name" value="DS_RBD"/>
    <property type="match status" value="1"/>
</dbReference>
<dbReference type="GO" id="GO:0008033">
    <property type="term" value="P:tRNA processing"/>
    <property type="evidence" value="ECO:0007669"/>
    <property type="project" value="UniProtKB-KW"/>
</dbReference>
<dbReference type="InterPro" id="IPR000999">
    <property type="entry name" value="RNase_III_dom"/>
</dbReference>
<dbReference type="PROSITE" id="PS50142">
    <property type="entry name" value="RNASE_3_2"/>
    <property type="match status" value="1"/>
</dbReference>
<feature type="binding site" evidence="15">
    <location>
        <position position="43"/>
    </location>
    <ligand>
        <name>Mg(2+)</name>
        <dbReference type="ChEBI" id="CHEBI:18420"/>
    </ligand>
</feature>
<dbReference type="NCBIfam" id="TIGR02191">
    <property type="entry name" value="RNaseIII"/>
    <property type="match status" value="1"/>
</dbReference>
<dbReference type="GO" id="GO:0010468">
    <property type="term" value="P:regulation of gene expression"/>
    <property type="evidence" value="ECO:0007669"/>
    <property type="project" value="TreeGrafter"/>
</dbReference>
<evidence type="ECO:0000313" key="19">
    <source>
        <dbReference type="Proteomes" id="UP000823632"/>
    </source>
</evidence>
<dbReference type="FunFam" id="3.30.160.20:FF:000003">
    <property type="entry name" value="Ribonuclease 3"/>
    <property type="match status" value="1"/>
</dbReference>
<keyword evidence="6 15" id="KW-0698">rRNA processing</keyword>
<dbReference type="GO" id="GO:0006364">
    <property type="term" value="P:rRNA processing"/>
    <property type="evidence" value="ECO:0007669"/>
    <property type="project" value="UniProtKB-UniRule"/>
</dbReference>
<dbReference type="Gene3D" id="1.10.1520.10">
    <property type="entry name" value="Ribonuclease III domain"/>
    <property type="match status" value="1"/>
</dbReference>
<dbReference type="FunFam" id="1.10.1520.10:FF:000001">
    <property type="entry name" value="Ribonuclease 3"/>
    <property type="match status" value="1"/>
</dbReference>
<dbReference type="PANTHER" id="PTHR11207">
    <property type="entry name" value="RIBONUCLEASE III"/>
    <property type="match status" value="1"/>
</dbReference>
<dbReference type="HAMAP" id="MF_00104">
    <property type="entry name" value="RNase_III"/>
    <property type="match status" value="1"/>
</dbReference>
<comment type="catalytic activity">
    <reaction evidence="1 15">
        <text>Endonucleolytic cleavage to 5'-phosphomonoester.</text>
        <dbReference type="EC" id="3.1.26.3"/>
    </reaction>
</comment>
<dbReference type="GO" id="GO:0042802">
    <property type="term" value="F:identical protein binding"/>
    <property type="evidence" value="ECO:0007669"/>
    <property type="project" value="UniProtKB-ARBA"/>
</dbReference>
<evidence type="ECO:0000256" key="3">
    <source>
        <dbReference type="ARBA" id="ARBA00010183"/>
    </source>
</evidence>
<evidence type="ECO:0000259" key="17">
    <source>
        <dbReference type="PROSITE" id="PS50142"/>
    </source>
</evidence>
<dbReference type="GO" id="GO:0019843">
    <property type="term" value="F:rRNA binding"/>
    <property type="evidence" value="ECO:0007669"/>
    <property type="project" value="UniProtKB-KW"/>
</dbReference>
<evidence type="ECO:0000256" key="6">
    <source>
        <dbReference type="ARBA" id="ARBA00022552"/>
    </source>
</evidence>
<evidence type="ECO:0000256" key="9">
    <source>
        <dbReference type="ARBA" id="ARBA00022722"/>
    </source>
</evidence>
<keyword evidence="12 15" id="KW-0378">Hydrolase</keyword>
<comment type="caution">
    <text evidence="15">Lacks conserved residue(s) required for the propagation of feature annotation.</text>
</comment>
<reference evidence="18" key="2">
    <citation type="journal article" date="2021" name="PeerJ">
        <title>Extensive microbial diversity within the chicken gut microbiome revealed by metagenomics and culture.</title>
        <authorList>
            <person name="Gilroy R."/>
            <person name="Ravi A."/>
            <person name="Getino M."/>
            <person name="Pursley I."/>
            <person name="Horton D.L."/>
            <person name="Alikhan N.F."/>
            <person name="Baker D."/>
            <person name="Gharbi K."/>
            <person name="Hall N."/>
            <person name="Watson M."/>
            <person name="Adriaenssens E.M."/>
            <person name="Foster-Nyarko E."/>
            <person name="Jarju S."/>
            <person name="Secka A."/>
            <person name="Antonio M."/>
            <person name="Oren A."/>
            <person name="Chaudhuri R.R."/>
            <person name="La Ragione R."/>
            <person name="Hildebrand F."/>
            <person name="Pallen M.J."/>
        </authorList>
    </citation>
    <scope>NUCLEOTIDE SEQUENCE</scope>
    <source>
        <strain evidence="18">10192</strain>
    </source>
</reference>
<dbReference type="CDD" id="cd00593">
    <property type="entry name" value="RIBOc"/>
    <property type="match status" value="1"/>
</dbReference>
<name>A0A9D9GZR7_9BACT</name>
<evidence type="ECO:0000256" key="13">
    <source>
        <dbReference type="ARBA" id="ARBA00022842"/>
    </source>
</evidence>
<dbReference type="GO" id="GO:0006397">
    <property type="term" value="P:mRNA processing"/>
    <property type="evidence" value="ECO:0007669"/>
    <property type="project" value="UniProtKB-UniRule"/>
</dbReference>
<dbReference type="InterPro" id="IPR011907">
    <property type="entry name" value="RNase_III"/>
</dbReference>
<reference evidence="18" key="1">
    <citation type="submission" date="2020-10" db="EMBL/GenBank/DDBJ databases">
        <authorList>
            <person name="Gilroy R."/>
        </authorList>
    </citation>
    <scope>NUCLEOTIDE SEQUENCE</scope>
    <source>
        <strain evidence="18">10192</strain>
    </source>
</reference>
<dbReference type="EMBL" id="JADIND010000114">
    <property type="protein sequence ID" value="MBO8430819.1"/>
    <property type="molecule type" value="Genomic_DNA"/>
</dbReference>
<comment type="subunit">
    <text evidence="4 15">Homodimer.</text>
</comment>
<keyword evidence="10 15" id="KW-0479">Metal-binding</keyword>
<keyword evidence="14 15" id="KW-0694">RNA-binding</keyword>
<gene>
    <name evidence="15 18" type="primary">rnc</name>
    <name evidence="18" type="ORF">IAC76_05480</name>
</gene>
<dbReference type="GO" id="GO:0005737">
    <property type="term" value="C:cytoplasm"/>
    <property type="evidence" value="ECO:0007669"/>
    <property type="project" value="UniProtKB-SubCell"/>
</dbReference>
<dbReference type="SUPFAM" id="SSF69065">
    <property type="entry name" value="RNase III domain-like"/>
    <property type="match status" value="1"/>
</dbReference>
<dbReference type="SMART" id="SM00535">
    <property type="entry name" value="RIBOc"/>
    <property type="match status" value="1"/>
</dbReference>
<evidence type="ECO:0000256" key="4">
    <source>
        <dbReference type="ARBA" id="ARBA00011738"/>
    </source>
</evidence>
<comment type="caution">
    <text evidence="18">The sequence shown here is derived from an EMBL/GenBank/DDBJ whole genome shotgun (WGS) entry which is preliminary data.</text>
</comment>
<dbReference type="AlphaFoldDB" id="A0A9D9GZR7"/>
<evidence type="ECO:0000256" key="2">
    <source>
        <dbReference type="ARBA" id="ARBA00004496"/>
    </source>
</evidence>
<dbReference type="PANTHER" id="PTHR11207:SF0">
    <property type="entry name" value="RIBONUCLEASE 3"/>
    <property type="match status" value="1"/>
</dbReference>
<proteinExistence type="inferred from homology"/>
<evidence type="ECO:0000256" key="15">
    <source>
        <dbReference type="HAMAP-Rule" id="MF_00104"/>
    </source>
</evidence>
<evidence type="ECO:0000256" key="11">
    <source>
        <dbReference type="ARBA" id="ARBA00022759"/>
    </source>
</evidence>
<dbReference type="SUPFAM" id="SSF54768">
    <property type="entry name" value="dsRNA-binding domain-like"/>
    <property type="match status" value="1"/>
</dbReference>
<keyword evidence="7 15" id="KW-0507">mRNA processing</keyword>
<organism evidence="18 19">
    <name type="scientific">Candidatus Scatousia excrementipullorum</name>
    <dbReference type="NCBI Taxonomy" id="2840936"/>
    <lineage>
        <taxon>Bacteria</taxon>
        <taxon>Candidatus Scatousia</taxon>
    </lineage>
</organism>
<dbReference type="EC" id="3.1.26.3" evidence="15"/>
<evidence type="ECO:0000313" key="18">
    <source>
        <dbReference type="EMBL" id="MBO8430819.1"/>
    </source>
</evidence>
<dbReference type="Gene3D" id="3.30.160.20">
    <property type="match status" value="1"/>
</dbReference>
<keyword evidence="15" id="KW-0699">rRNA-binding</keyword>
<dbReference type="GO" id="GO:0003725">
    <property type="term" value="F:double-stranded RNA binding"/>
    <property type="evidence" value="ECO:0007669"/>
    <property type="project" value="TreeGrafter"/>
</dbReference>
<accession>A0A9D9GZR7</accession>
<evidence type="ECO:0000256" key="7">
    <source>
        <dbReference type="ARBA" id="ARBA00022664"/>
    </source>
</evidence>
<evidence type="ECO:0000256" key="10">
    <source>
        <dbReference type="ARBA" id="ARBA00022723"/>
    </source>
</evidence>
<dbReference type="GO" id="GO:0004525">
    <property type="term" value="F:ribonuclease III activity"/>
    <property type="evidence" value="ECO:0007669"/>
    <property type="project" value="UniProtKB-UniRule"/>
</dbReference>
<keyword evidence="5 15" id="KW-0963">Cytoplasm</keyword>
<feature type="active site" evidence="15">
    <location>
        <position position="119"/>
    </location>
</feature>
<feature type="binding site" evidence="15">
    <location>
        <position position="119"/>
    </location>
    <ligand>
        <name>Mg(2+)</name>
        <dbReference type="ChEBI" id="CHEBI:18420"/>
    </ligand>
</feature>
<dbReference type="GO" id="GO:0046872">
    <property type="term" value="F:metal ion binding"/>
    <property type="evidence" value="ECO:0007669"/>
    <property type="project" value="UniProtKB-KW"/>
</dbReference>
<feature type="active site" evidence="15">
    <location>
        <position position="47"/>
    </location>
</feature>
<comment type="function">
    <text evidence="15">Digests double-stranded RNA. Involved in the processing of primary rRNA transcript to yield the immediate precursors to the large and small rRNAs (23S and 16S). Processes some mRNAs, and tRNAs when they are encoded in the rRNA operon. Processes pre-crRNA and tracrRNA of type II CRISPR loci if present in the organism.</text>
</comment>
<keyword evidence="13 15" id="KW-0460">Magnesium</keyword>
<evidence type="ECO:0000256" key="5">
    <source>
        <dbReference type="ARBA" id="ARBA00022490"/>
    </source>
</evidence>
<feature type="domain" description="DRBM" evidence="16">
    <location>
        <begin position="157"/>
        <end position="226"/>
    </location>
</feature>
<dbReference type="InterPro" id="IPR036389">
    <property type="entry name" value="RNase_III_sf"/>
</dbReference>
<evidence type="ECO:0000259" key="16">
    <source>
        <dbReference type="PROSITE" id="PS50137"/>
    </source>
</evidence>
<evidence type="ECO:0000256" key="1">
    <source>
        <dbReference type="ARBA" id="ARBA00000109"/>
    </source>
</evidence>
<keyword evidence="9 15" id="KW-0540">Nuclease</keyword>
<dbReference type="CDD" id="cd10845">
    <property type="entry name" value="DSRM_RNAse_III_family"/>
    <property type="match status" value="1"/>
</dbReference>
<keyword evidence="8 15" id="KW-0819">tRNA processing</keyword>
<sequence>MKPVEDIFGICIENGDLYNAALTHPSYTKENNLAYNSCYERLEFLGDAVLKLLISDMLYEKYPQAPEGEMSKIRSIAVSDNILAQICADVGLDKLIIVASHDEKLGIKKLESVKACAFEAVLGAYYLDGKLSELTNFIKNLFPPYLNEIEKNYSHYNAKAILQEYTQGLDKTIPVYEVVNTEGPAHNRTFTVEVSYNDEVIASGCGKTKKEAEQKAAYEACKKLGAI</sequence>
<dbReference type="Proteomes" id="UP000823632">
    <property type="component" value="Unassembled WGS sequence"/>
</dbReference>
<dbReference type="PROSITE" id="PS00517">
    <property type="entry name" value="RNASE_3_1"/>
    <property type="match status" value="1"/>
</dbReference>
<comment type="subcellular location">
    <subcellularLocation>
        <location evidence="2 15">Cytoplasm</location>
    </subcellularLocation>
</comment>
<dbReference type="InterPro" id="IPR014720">
    <property type="entry name" value="dsRBD_dom"/>
</dbReference>
<comment type="cofactor">
    <cofactor evidence="15">
        <name>Mg(2+)</name>
        <dbReference type="ChEBI" id="CHEBI:18420"/>
    </cofactor>
</comment>
<dbReference type="Pfam" id="PF14622">
    <property type="entry name" value="Ribonucleas_3_3"/>
    <property type="match status" value="1"/>
</dbReference>
<comment type="similarity">
    <text evidence="3">Belongs to the ribonuclease III family.</text>
</comment>
<dbReference type="SMART" id="SM00358">
    <property type="entry name" value="DSRM"/>
    <property type="match status" value="1"/>
</dbReference>
<evidence type="ECO:0000256" key="14">
    <source>
        <dbReference type="ARBA" id="ARBA00022884"/>
    </source>
</evidence>